<dbReference type="PANTHER" id="PTHR10744:SF1">
    <property type="entry name" value="SMALL RIBOSOMAL SUBUNIT PROTEIN US17M"/>
    <property type="match status" value="1"/>
</dbReference>
<comment type="subunit">
    <text evidence="6">Part of the 30S ribosomal subunit.</text>
</comment>
<evidence type="ECO:0000313" key="7">
    <source>
        <dbReference type="EMBL" id="OHA56804.1"/>
    </source>
</evidence>
<dbReference type="InterPro" id="IPR012340">
    <property type="entry name" value="NA-bd_OB-fold"/>
</dbReference>
<dbReference type="AlphaFoldDB" id="A0A1G2Q8G6"/>
<dbReference type="SUPFAM" id="SSF50249">
    <property type="entry name" value="Nucleic acid-binding proteins"/>
    <property type="match status" value="1"/>
</dbReference>
<evidence type="ECO:0000256" key="1">
    <source>
        <dbReference type="ARBA" id="ARBA00010254"/>
    </source>
</evidence>
<accession>A0A1G2Q8G6</accession>
<protein>
    <recommendedName>
        <fullName evidence="6">Small ribosomal subunit protein uS17</fullName>
    </recommendedName>
</protein>
<dbReference type="InterPro" id="IPR000266">
    <property type="entry name" value="Ribosomal_uS17"/>
</dbReference>
<sequence>MTNQTKSTDKPTRRTLSGTVVSAKMQKTVVVAVDRYTKHPKYGKFLLRSKKYKAHEPTGEVKEGDKVTIEECRPMSKDVSFKVVPGAK</sequence>
<dbReference type="Gene3D" id="2.40.50.140">
    <property type="entry name" value="Nucleic acid-binding proteins"/>
    <property type="match status" value="1"/>
</dbReference>
<dbReference type="Pfam" id="PF00366">
    <property type="entry name" value="Ribosomal_S17"/>
    <property type="match status" value="1"/>
</dbReference>
<dbReference type="InterPro" id="IPR019984">
    <property type="entry name" value="Ribosomal_uS17_bact/chlr"/>
</dbReference>
<keyword evidence="2 6" id="KW-0699">rRNA-binding</keyword>
<dbReference type="NCBIfam" id="NF004123">
    <property type="entry name" value="PRK05610.1"/>
    <property type="match status" value="1"/>
</dbReference>
<dbReference type="HAMAP" id="MF_01345_B">
    <property type="entry name" value="Ribosomal_uS17_B"/>
    <property type="match status" value="1"/>
</dbReference>
<dbReference type="CDD" id="cd00364">
    <property type="entry name" value="Ribosomal_uS17"/>
    <property type="match status" value="1"/>
</dbReference>
<comment type="function">
    <text evidence="6">One of the primary rRNA binding proteins, it binds specifically to the 5'-end of 16S ribosomal RNA.</text>
</comment>
<evidence type="ECO:0000313" key="8">
    <source>
        <dbReference type="Proteomes" id="UP000176494"/>
    </source>
</evidence>
<organism evidence="7 8">
    <name type="scientific">Candidatus Vogelbacteria bacterium GWA1_51_14</name>
    <dbReference type="NCBI Taxonomy" id="1802435"/>
    <lineage>
        <taxon>Bacteria</taxon>
        <taxon>Candidatus Vogeliibacteriota</taxon>
    </lineage>
</organism>
<keyword evidence="5 6" id="KW-0687">Ribonucleoprotein</keyword>
<evidence type="ECO:0000256" key="5">
    <source>
        <dbReference type="ARBA" id="ARBA00023274"/>
    </source>
</evidence>
<dbReference type="GO" id="GO:0006412">
    <property type="term" value="P:translation"/>
    <property type="evidence" value="ECO:0007669"/>
    <property type="project" value="UniProtKB-UniRule"/>
</dbReference>
<dbReference type="GO" id="GO:0003735">
    <property type="term" value="F:structural constituent of ribosome"/>
    <property type="evidence" value="ECO:0007669"/>
    <property type="project" value="UniProtKB-UniRule"/>
</dbReference>
<dbReference type="GO" id="GO:0019843">
    <property type="term" value="F:rRNA binding"/>
    <property type="evidence" value="ECO:0007669"/>
    <property type="project" value="UniProtKB-UniRule"/>
</dbReference>
<dbReference type="EMBL" id="MHTG01000030">
    <property type="protein sequence ID" value="OHA56804.1"/>
    <property type="molecule type" value="Genomic_DNA"/>
</dbReference>
<comment type="caution">
    <text evidence="7">The sequence shown here is derived from an EMBL/GenBank/DDBJ whole genome shotgun (WGS) entry which is preliminary data.</text>
</comment>
<dbReference type="PANTHER" id="PTHR10744">
    <property type="entry name" value="40S RIBOSOMAL PROTEIN S11 FAMILY MEMBER"/>
    <property type="match status" value="1"/>
</dbReference>
<name>A0A1G2Q8G6_9BACT</name>
<evidence type="ECO:0000256" key="4">
    <source>
        <dbReference type="ARBA" id="ARBA00022980"/>
    </source>
</evidence>
<dbReference type="NCBIfam" id="TIGR03635">
    <property type="entry name" value="uS17_bact"/>
    <property type="match status" value="1"/>
</dbReference>
<evidence type="ECO:0000256" key="6">
    <source>
        <dbReference type="HAMAP-Rule" id="MF_01345"/>
    </source>
</evidence>
<dbReference type="STRING" id="1802435.A2114_00510"/>
<evidence type="ECO:0000256" key="3">
    <source>
        <dbReference type="ARBA" id="ARBA00022884"/>
    </source>
</evidence>
<dbReference type="PRINTS" id="PR00973">
    <property type="entry name" value="RIBOSOMALS17"/>
</dbReference>
<reference evidence="7 8" key="1">
    <citation type="journal article" date="2016" name="Nat. Commun.">
        <title>Thousands of microbial genomes shed light on interconnected biogeochemical processes in an aquifer system.</title>
        <authorList>
            <person name="Anantharaman K."/>
            <person name="Brown C.T."/>
            <person name="Hug L.A."/>
            <person name="Sharon I."/>
            <person name="Castelle C.J."/>
            <person name="Probst A.J."/>
            <person name="Thomas B.C."/>
            <person name="Singh A."/>
            <person name="Wilkins M.J."/>
            <person name="Karaoz U."/>
            <person name="Brodie E.L."/>
            <person name="Williams K.H."/>
            <person name="Hubbard S.S."/>
            <person name="Banfield J.F."/>
        </authorList>
    </citation>
    <scope>NUCLEOTIDE SEQUENCE [LARGE SCALE GENOMIC DNA]</scope>
</reference>
<comment type="similarity">
    <text evidence="1 6">Belongs to the universal ribosomal protein uS17 family.</text>
</comment>
<keyword evidence="3 6" id="KW-0694">RNA-binding</keyword>
<evidence type="ECO:0000256" key="2">
    <source>
        <dbReference type="ARBA" id="ARBA00022730"/>
    </source>
</evidence>
<gene>
    <name evidence="6" type="primary">rpsQ</name>
    <name evidence="7" type="ORF">A2114_00510</name>
</gene>
<dbReference type="GO" id="GO:0022627">
    <property type="term" value="C:cytosolic small ribosomal subunit"/>
    <property type="evidence" value="ECO:0007669"/>
    <property type="project" value="UniProtKB-UniRule"/>
</dbReference>
<proteinExistence type="inferred from homology"/>
<dbReference type="Proteomes" id="UP000176494">
    <property type="component" value="Unassembled WGS sequence"/>
</dbReference>
<keyword evidence="4 6" id="KW-0689">Ribosomal protein</keyword>